<proteinExistence type="predicted"/>
<sequence length="187" mass="20562">MWLAWSQPPSHPTSSTPWHPLGAWFSHATGLLIAACSRDIPSLWRLPYPGCRALSNEEGRPWAEPGLGHPTGTSFVNAPQRSLWTCHQAETGLEQNVNGTSASVLCVMEKSLLLSVIDAEGVSSASRLRPSPFDRPLTSLLAYSPENEHRVLGKALVRKICKMAIKITLCIDDRTRSSSYCCDFQAF</sequence>
<dbReference type="EMBL" id="JARKIE010000001">
    <property type="protein sequence ID" value="KAJ7710582.1"/>
    <property type="molecule type" value="Genomic_DNA"/>
</dbReference>
<keyword evidence="2" id="KW-1185">Reference proteome</keyword>
<dbReference type="Proteomes" id="UP001221757">
    <property type="component" value="Unassembled WGS sequence"/>
</dbReference>
<protein>
    <submittedName>
        <fullName evidence="1">Uncharacterized protein</fullName>
    </submittedName>
</protein>
<reference evidence="1" key="1">
    <citation type="submission" date="2023-03" db="EMBL/GenBank/DDBJ databases">
        <title>Massive genome expansion in bonnet fungi (Mycena s.s.) driven by repeated elements and novel gene families across ecological guilds.</title>
        <authorList>
            <consortium name="Lawrence Berkeley National Laboratory"/>
            <person name="Harder C.B."/>
            <person name="Miyauchi S."/>
            <person name="Viragh M."/>
            <person name="Kuo A."/>
            <person name="Thoen E."/>
            <person name="Andreopoulos B."/>
            <person name="Lu D."/>
            <person name="Skrede I."/>
            <person name="Drula E."/>
            <person name="Henrissat B."/>
            <person name="Morin E."/>
            <person name="Kohler A."/>
            <person name="Barry K."/>
            <person name="LaButti K."/>
            <person name="Morin E."/>
            <person name="Salamov A."/>
            <person name="Lipzen A."/>
            <person name="Mereny Z."/>
            <person name="Hegedus B."/>
            <person name="Baldrian P."/>
            <person name="Stursova M."/>
            <person name="Weitz H."/>
            <person name="Taylor A."/>
            <person name="Grigoriev I.V."/>
            <person name="Nagy L.G."/>
            <person name="Martin F."/>
            <person name="Kauserud H."/>
        </authorList>
    </citation>
    <scope>NUCLEOTIDE SEQUENCE</scope>
    <source>
        <strain evidence="1">CBHHK067</strain>
    </source>
</reference>
<dbReference type="AlphaFoldDB" id="A0AAD7MCH3"/>
<accession>A0AAD7MCH3</accession>
<organism evidence="1 2">
    <name type="scientific">Mycena rosella</name>
    <name type="common">Pink bonnet</name>
    <name type="synonym">Agaricus rosellus</name>
    <dbReference type="NCBI Taxonomy" id="1033263"/>
    <lineage>
        <taxon>Eukaryota</taxon>
        <taxon>Fungi</taxon>
        <taxon>Dikarya</taxon>
        <taxon>Basidiomycota</taxon>
        <taxon>Agaricomycotina</taxon>
        <taxon>Agaricomycetes</taxon>
        <taxon>Agaricomycetidae</taxon>
        <taxon>Agaricales</taxon>
        <taxon>Marasmiineae</taxon>
        <taxon>Mycenaceae</taxon>
        <taxon>Mycena</taxon>
    </lineage>
</organism>
<gene>
    <name evidence="1" type="ORF">B0H17DRAFT_1123713</name>
</gene>
<comment type="caution">
    <text evidence="1">The sequence shown here is derived from an EMBL/GenBank/DDBJ whole genome shotgun (WGS) entry which is preliminary data.</text>
</comment>
<evidence type="ECO:0000313" key="1">
    <source>
        <dbReference type="EMBL" id="KAJ7710582.1"/>
    </source>
</evidence>
<evidence type="ECO:0000313" key="2">
    <source>
        <dbReference type="Proteomes" id="UP001221757"/>
    </source>
</evidence>
<name>A0AAD7MCH3_MYCRO</name>